<dbReference type="RefSeq" id="WP_090681055.1">
    <property type="nucleotide sequence ID" value="NZ_FORU01000018.1"/>
</dbReference>
<dbReference type="OrthoDB" id="9805628at2"/>
<sequence length="281" mass="32453">MVNLNGQQKAISNISIETNRGFLYGDAVFETIKVLDGKVLFLEDHYFRLMSSMRILRMEIPMNFTMEFFEKEIKKSISIENINSSTAYRVRFTVYRDSEGYYLPKEQSIGYVVTSERLLNEMYVFNEGTYEVELFRDFYITKHLLSTLKTTNKLVQVVGSIFAKENGFENCLVLNDEKNVIEALQSNLFVVKGNQIKTPPVSDGCVKGVMRKQIIELIANNKDYELVEESVSPFELQKADELFLTNCIVGVQAVSKYRKKEYTTNVTQELLKRLNAKIRLS</sequence>
<keyword evidence="9" id="KW-0032">Aminotransferase</keyword>
<reference evidence="10" key="1">
    <citation type="submission" date="2016-10" db="EMBL/GenBank/DDBJ databases">
        <authorList>
            <person name="Varghese N."/>
            <person name="Submissions S."/>
        </authorList>
    </citation>
    <scope>NUCLEOTIDE SEQUENCE [LARGE SCALE GENOMIC DNA]</scope>
    <source>
        <strain evidence="10">DSM 26542</strain>
    </source>
</reference>
<dbReference type="Pfam" id="PF01063">
    <property type="entry name" value="Aminotran_4"/>
    <property type="match status" value="1"/>
</dbReference>
<comment type="catalytic activity">
    <reaction evidence="6">
        <text>L-valine + 2-oxoglutarate = 3-methyl-2-oxobutanoate + L-glutamate</text>
        <dbReference type="Rhea" id="RHEA:24813"/>
        <dbReference type="ChEBI" id="CHEBI:11851"/>
        <dbReference type="ChEBI" id="CHEBI:16810"/>
        <dbReference type="ChEBI" id="CHEBI:29985"/>
        <dbReference type="ChEBI" id="CHEBI:57762"/>
        <dbReference type="EC" id="2.6.1.42"/>
    </reaction>
</comment>
<dbReference type="CDD" id="cd00449">
    <property type="entry name" value="PLPDE_IV"/>
    <property type="match status" value="1"/>
</dbReference>
<dbReference type="EC" id="2.6.1.42" evidence="5"/>
<comment type="catalytic activity">
    <reaction evidence="7">
        <text>L-isoleucine + 2-oxoglutarate = (S)-3-methyl-2-oxopentanoate + L-glutamate</text>
        <dbReference type="Rhea" id="RHEA:24801"/>
        <dbReference type="ChEBI" id="CHEBI:16810"/>
        <dbReference type="ChEBI" id="CHEBI:29985"/>
        <dbReference type="ChEBI" id="CHEBI:35146"/>
        <dbReference type="ChEBI" id="CHEBI:58045"/>
        <dbReference type="EC" id="2.6.1.42"/>
    </reaction>
</comment>
<proteinExistence type="inferred from homology"/>
<name>A0A1I3UIG2_9FLAO</name>
<comment type="pathway">
    <text evidence="3">Amino-acid biosynthesis; L-leucine biosynthesis; L-leucine from 3-methyl-2-oxobutanoate: step 4/4.</text>
</comment>
<comment type="catalytic activity">
    <reaction evidence="8">
        <text>L-leucine + 2-oxoglutarate = 4-methyl-2-oxopentanoate + L-glutamate</text>
        <dbReference type="Rhea" id="RHEA:18321"/>
        <dbReference type="ChEBI" id="CHEBI:16810"/>
        <dbReference type="ChEBI" id="CHEBI:17865"/>
        <dbReference type="ChEBI" id="CHEBI:29985"/>
        <dbReference type="ChEBI" id="CHEBI:57427"/>
        <dbReference type="EC" id="2.6.1.42"/>
    </reaction>
</comment>
<evidence type="ECO:0000313" key="10">
    <source>
        <dbReference type="Proteomes" id="UP000243887"/>
    </source>
</evidence>
<evidence type="ECO:0000256" key="7">
    <source>
        <dbReference type="ARBA" id="ARBA00048798"/>
    </source>
</evidence>
<comment type="pathway">
    <text evidence="2">Amino-acid biosynthesis; L-valine biosynthesis; L-valine from pyruvate: step 4/4.</text>
</comment>
<comment type="similarity">
    <text evidence="4">Belongs to the class-IV pyridoxal-phosphate-dependent aminotransferase family.</text>
</comment>
<comment type="pathway">
    <text evidence="1">Amino-acid biosynthesis; L-isoleucine biosynthesis; L-isoleucine from 2-oxobutanoate: step 4/4.</text>
</comment>
<dbReference type="GO" id="GO:0046394">
    <property type="term" value="P:carboxylic acid biosynthetic process"/>
    <property type="evidence" value="ECO:0007669"/>
    <property type="project" value="UniProtKB-ARBA"/>
</dbReference>
<evidence type="ECO:0000313" key="9">
    <source>
        <dbReference type="EMBL" id="SFJ82712.1"/>
    </source>
</evidence>
<dbReference type="STRING" id="1150112.SAMN04487893_1189"/>
<dbReference type="Gene3D" id="3.30.470.10">
    <property type="match status" value="1"/>
</dbReference>
<dbReference type="InterPro" id="IPR050571">
    <property type="entry name" value="Class-IV_PLP-Dep_Aminotrnsfr"/>
</dbReference>
<dbReference type="Gene3D" id="3.20.10.10">
    <property type="entry name" value="D-amino Acid Aminotransferase, subunit A, domain 2"/>
    <property type="match status" value="1"/>
</dbReference>
<gene>
    <name evidence="9" type="ORF">SAMN04487893_1189</name>
</gene>
<dbReference type="PANTHER" id="PTHR42743:SF11">
    <property type="entry name" value="AMINODEOXYCHORISMATE LYASE"/>
    <property type="match status" value="1"/>
</dbReference>
<organism evidence="9 10">
    <name type="scientific">Myroides guanonis</name>
    <dbReference type="NCBI Taxonomy" id="1150112"/>
    <lineage>
        <taxon>Bacteria</taxon>
        <taxon>Pseudomonadati</taxon>
        <taxon>Bacteroidota</taxon>
        <taxon>Flavobacteriia</taxon>
        <taxon>Flavobacteriales</taxon>
        <taxon>Flavobacteriaceae</taxon>
        <taxon>Myroides</taxon>
    </lineage>
</organism>
<evidence type="ECO:0000256" key="2">
    <source>
        <dbReference type="ARBA" id="ARBA00004931"/>
    </source>
</evidence>
<dbReference type="PANTHER" id="PTHR42743">
    <property type="entry name" value="AMINO-ACID AMINOTRANSFERASE"/>
    <property type="match status" value="1"/>
</dbReference>
<dbReference type="InterPro" id="IPR036038">
    <property type="entry name" value="Aminotransferase-like"/>
</dbReference>
<dbReference type="EMBL" id="FORU01000018">
    <property type="protein sequence ID" value="SFJ82712.1"/>
    <property type="molecule type" value="Genomic_DNA"/>
</dbReference>
<evidence type="ECO:0000256" key="3">
    <source>
        <dbReference type="ARBA" id="ARBA00005072"/>
    </source>
</evidence>
<keyword evidence="10" id="KW-1185">Reference proteome</keyword>
<dbReference type="InterPro" id="IPR001544">
    <property type="entry name" value="Aminotrans_IV"/>
</dbReference>
<keyword evidence="9" id="KW-0808">Transferase</keyword>
<accession>A0A1I3UIG2</accession>
<evidence type="ECO:0000256" key="1">
    <source>
        <dbReference type="ARBA" id="ARBA00004824"/>
    </source>
</evidence>
<evidence type="ECO:0000256" key="8">
    <source>
        <dbReference type="ARBA" id="ARBA00049229"/>
    </source>
</evidence>
<evidence type="ECO:0000256" key="6">
    <source>
        <dbReference type="ARBA" id="ARBA00048212"/>
    </source>
</evidence>
<evidence type="ECO:0000256" key="5">
    <source>
        <dbReference type="ARBA" id="ARBA00013053"/>
    </source>
</evidence>
<dbReference type="Proteomes" id="UP000243887">
    <property type="component" value="Unassembled WGS sequence"/>
</dbReference>
<dbReference type="AlphaFoldDB" id="A0A1I3UIG2"/>
<dbReference type="GO" id="GO:0004084">
    <property type="term" value="F:branched-chain-amino-acid transaminase activity"/>
    <property type="evidence" value="ECO:0007669"/>
    <property type="project" value="UniProtKB-EC"/>
</dbReference>
<protein>
    <recommendedName>
        <fullName evidence="5">branched-chain-amino-acid transaminase</fullName>
        <ecNumber evidence="5">2.6.1.42</ecNumber>
    </recommendedName>
</protein>
<dbReference type="InterPro" id="IPR043132">
    <property type="entry name" value="BCAT-like_C"/>
</dbReference>
<dbReference type="SUPFAM" id="SSF56752">
    <property type="entry name" value="D-aminoacid aminotransferase-like PLP-dependent enzymes"/>
    <property type="match status" value="1"/>
</dbReference>
<evidence type="ECO:0000256" key="4">
    <source>
        <dbReference type="ARBA" id="ARBA00009320"/>
    </source>
</evidence>
<dbReference type="InterPro" id="IPR043131">
    <property type="entry name" value="BCAT-like_N"/>
</dbReference>